<dbReference type="Gene3D" id="3.30.750.24">
    <property type="entry name" value="STAS domain"/>
    <property type="match status" value="1"/>
</dbReference>
<evidence type="ECO:0000256" key="1">
    <source>
        <dbReference type="ARBA" id="ARBA00009013"/>
    </source>
</evidence>
<protein>
    <recommendedName>
        <fullName evidence="2">Anti-sigma factor antagonist</fullName>
    </recommendedName>
</protein>
<dbReference type="Pfam" id="PF01740">
    <property type="entry name" value="STAS"/>
    <property type="match status" value="1"/>
</dbReference>
<dbReference type="Proteomes" id="UP000632849">
    <property type="component" value="Unassembled WGS sequence"/>
</dbReference>
<organism evidence="5 6">
    <name type="scientific">Streptomyces filamentosus</name>
    <name type="common">Streptomyces roseosporus</name>
    <dbReference type="NCBI Taxonomy" id="67294"/>
    <lineage>
        <taxon>Bacteria</taxon>
        <taxon>Bacillati</taxon>
        <taxon>Actinomycetota</taxon>
        <taxon>Actinomycetes</taxon>
        <taxon>Kitasatosporales</taxon>
        <taxon>Streptomycetaceae</taxon>
        <taxon>Streptomyces</taxon>
    </lineage>
</organism>
<dbReference type="PANTHER" id="PTHR33495">
    <property type="entry name" value="ANTI-SIGMA FACTOR ANTAGONIST TM_1081-RELATED-RELATED"/>
    <property type="match status" value="1"/>
</dbReference>
<accession>A0A919BGS2</accession>
<reference evidence="5" key="2">
    <citation type="submission" date="2020-09" db="EMBL/GenBank/DDBJ databases">
        <authorList>
            <person name="Sun Q."/>
            <person name="Ohkuma M."/>
        </authorList>
    </citation>
    <scope>NUCLEOTIDE SEQUENCE</scope>
    <source>
        <strain evidence="5">JCM 4122</strain>
    </source>
</reference>
<name>A0A919BGS2_STRFL</name>
<gene>
    <name evidence="5" type="ORF">GCM10017667_19290</name>
</gene>
<keyword evidence="6" id="KW-1185">Reference proteome</keyword>
<dbReference type="SUPFAM" id="SSF52091">
    <property type="entry name" value="SpoIIaa-like"/>
    <property type="match status" value="1"/>
</dbReference>
<evidence type="ECO:0000256" key="2">
    <source>
        <dbReference type="RuleBase" id="RU003749"/>
    </source>
</evidence>
<dbReference type="CDD" id="cd07043">
    <property type="entry name" value="STAS_anti-anti-sigma_factors"/>
    <property type="match status" value="1"/>
</dbReference>
<dbReference type="GO" id="GO:0043856">
    <property type="term" value="F:anti-sigma factor antagonist activity"/>
    <property type="evidence" value="ECO:0007669"/>
    <property type="project" value="InterPro"/>
</dbReference>
<feature type="domain" description="STAS" evidence="4">
    <location>
        <begin position="4"/>
        <end position="118"/>
    </location>
</feature>
<dbReference type="InterPro" id="IPR036513">
    <property type="entry name" value="STAS_dom_sf"/>
</dbReference>
<evidence type="ECO:0000259" key="4">
    <source>
        <dbReference type="PROSITE" id="PS50801"/>
    </source>
</evidence>
<evidence type="ECO:0000256" key="3">
    <source>
        <dbReference type="SAM" id="MobiDB-lite"/>
    </source>
</evidence>
<reference evidence="5" key="1">
    <citation type="journal article" date="2014" name="Int. J. Syst. Evol. Microbiol.">
        <title>Complete genome sequence of Corynebacterium casei LMG S-19264T (=DSM 44701T), isolated from a smear-ripened cheese.</title>
        <authorList>
            <consortium name="US DOE Joint Genome Institute (JGI-PGF)"/>
            <person name="Walter F."/>
            <person name="Albersmeier A."/>
            <person name="Kalinowski J."/>
            <person name="Ruckert C."/>
        </authorList>
    </citation>
    <scope>NUCLEOTIDE SEQUENCE</scope>
    <source>
        <strain evidence="5">JCM 4122</strain>
    </source>
</reference>
<dbReference type="InterPro" id="IPR003658">
    <property type="entry name" value="Anti-sigma_ant"/>
</dbReference>
<sequence>MTTIEAHEDDRGGWTVLRLRGELDLVTSPRIRRRVHDAVAAGRHDLVVDLSGVVFCDSSGVGVLVAARRLLRSCGGRLRLVLPEPGADHAHVTRVFAALGVIRLFEVYEDVPSSLAGRGPAIPAQPSAPTAPAPATTAPAPAPVAPAPTAPAPLAPAVSPPPRTAP</sequence>
<proteinExistence type="inferred from homology"/>
<dbReference type="EMBL" id="BNBE01000001">
    <property type="protein sequence ID" value="GHF90345.1"/>
    <property type="molecule type" value="Genomic_DNA"/>
</dbReference>
<dbReference type="InterPro" id="IPR002645">
    <property type="entry name" value="STAS_dom"/>
</dbReference>
<dbReference type="AlphaFoldDB" id="A0A919BGS2"/>
<comment type="caution">
    <text evidence="5">The sequence shown here is derived from an EMBL/GenBank/DDBJ whole genome shotgun (WGS) entry which is preliminary data.</text>
</comment>
<evidence type="ECO:0000313" key="5">
    <source>
        <dbReference type="EMBL" id="GHF90345.1"/>
    </source>
</evidence>
<dbReference type="NCBIfam" id="TIGR00377">
    <property type="entry name" value="ant_ant_sig"/>
    <property type="match status" value="1"/>
</dbReference>
<feature type="compositionally biased region" description="Low complexity" evidence="3">
    <location>
        <begin position="120"/>
        <end position="139"/>
    </location>
</feature>
<dbReference type="PROSITE" id="PS50801">
    <property type="entry name" value="STAS"/>
    <property type="match status" value="1"/>
</dbReference>
<comment type="similarity">
    <text evidence="1 2">Belongs to the anti-sigma-factor antagonist family.</text>
</comment>
<feature type="region of interest" description="Disordered" evidence="3">
    <location>
        <begin position="119"/>
        <end position="166"/>
    </location>
</feature>
<dbReference type="RefSeq" id="WP_190041276.1">
    <property type="nucleotide sequence ID" value="NZ_BNBE01000001.1"/>
</dbReference>
<dbReference type="PANTHER" id="PTHR33495:SF2">
    <property type="entry name" value="ANTI-SIGMA FACTOR ANTAGONIST TM_1081-RELATED"/>
    <property type="match status" value="1"/>
</dbReference>
<feature type="compositionally biased region" description="Pro residues" evidence="3">
    <location>
        <begin position="140"/>
        <end position="166"/>
    </location>
</feature>
<evidence type="ECO:0000313" key="6">
    <source>
        <dbReference type="Proteomes" id="UP000632849"/>
    </source>
</evidence>